<keyword evidence="2" id="KW-0808">Transferase</keyword>
<dbReference type="PROSITE" id="PS51186">
    <property type="entry name" value="GNAT"/>
    <property type="match status" value="1"/>
</dbReference>
<reference evidence="2 3" key="1">
    <citation type="journal article" date="2013" name="Genome Biol.">
        <title>Genome of Acanthamoeba castellanii highlights extensive lateral gene transfer and early evolution of tyrosine kinase signaling.</title>
        <authorList>
            <person name="Clarke M."/>
            <person name="Lohan A.J."/>
            <person name="Liu B."/>
            <person name="Lagkouvardos I."/>
            <person name="Roy S."/>
            <person name="Zafar N."/>
            <person name="Bertelli C."/>
            <person name="Schilde C."/>
            <person name="Kianianmomeni A."/>
            <person name="Burglin T.R."/>
            <person name="Frech C."/>
            <person name="Turcotte B."/>
            <person name="Kopec K.O."/>
            <person name="Synnott J.M."/>
            <person name="Choo C."/>
            <person name="Paponov I."/>
            <person name="Finkler A."/>
            <person name="Soon Heng Tan C."/>
            <person name="Hutchins A.P."/>
            <person name="Weinmeier T."/>
            <person name="Rattei T."/>
            <person name="Chu J.S."/>
            <person name="Gimenez G."/>
            <person name="Irimia M."/>
            <person name="Rigden D.J."/>
            <person name="Fitzpatrick D.A."/>
            <person name="Lorenzo-Morales J."/>
            <person name="Bateman A."/>
            <person name="Chiu C.H."/>
            <person name="Tang P."/>
            <person name="Hegemann P."/>
            <person name="Fromm H."/>
            <person name="Raoult D."/>
            <person name="Greub G."/>
            <person name="Miranda-Saavedra D."/>
            <person name="Chen N."/>
            <person name="Nash P."/>
            <person name="Ginger M.L."/>
            <person name="Horn M."/>
            <person name="Schaap P."/>
            <person name="Caler L."/>
            <person name="Loftus B."/>
        </authorList>
    </citation>
    <scope>NUCLEOTIDE SEQUENCE [LARGE SCALE GENOMIC DNA]</scope>
    <source>
        <strain evidence="2 3">Neff</strain>
    </source>
</reference>
<gene>
    <name evidence="2" type="ORF">ACA1_127910</name>
</gene>
<sequence length="276" mass="30849">MLLRKSQSVTCFRFGRHARTSSLMTLRSATTSSCSTSAPETAATRHVTIRDARRADARFLSQVMLQASRSHLDKGVYDIYFPTFSDDERLALLADMADCSPDAGSVCCWDGFLVAEVNGTPAAALAGYGSDTKSTQGYLDTMWDALKRRGWTRDQFERMLEKREAIDSVTTKDSRRLWVVDWVTTLPEFRKLGLISKLLHLILQRGKERGYKLAEVSVFLGNDPAILAYKKKGFEEYQSIASPVWQRVINCPGIMRLIKPLNDNDPGAAPTQPSAE</sequence>
<dbReference type="InterPro" id="IPR000182">
    <property type="entry name" value="GNAT_dom"/>
</dbReference>
<evidence type="ECO:0000313" key="3">
    <source>
        <dbReference type="Proteomes" id="UP000011083"/>
    </source>
</evidence>
<dbReference type="Pfam" id="PF00583">
    <property type="entry name" value="Acetyltransf_1"/>
    <property type="match status" value="1"/>
</dbReference>
<dbReference type="AlphaFoldDB" id="L8GVH5"/>
<accession>L8GVH5</accession>
<feature type="domain" description="N-acetyltransferase" evidence="1">
    <location>
        <begin position="47"/>
        <end position="262"/>
    </location>
</feature>
<proteinExistence type="predicted"/>
<dbReference type="KEGG" id="acan:ACA1_127910"/>
<dbReference type="GO" id="GO:0016747">
    <property type="term" value="F:acyltransferase activity, transferring groups other than amino-acyl groups"/>
    <property type="evidence" value="ECO:0007669"/>
    <property type="project" value="InterPro"/>
</dbReference>
<evidence type="ECO:0000259" key="1">
    <source>
        <dbReference type="PROSITE" id="PS51186"/>
    </source>
</evidence>
<protein>
    <submittedName>
        <fullName evidence="2">Acetyltransferase, GNAT superfamily protein</fullName>
    </submittedName>
</protein>
<dbReference type="RefSeq" id="XP_004338960.1">
    <property type="nucleotide sequence ID" value="XM_004338912.1"/>
</dbReference>
<dbReference type="EMBL" id="KB007979">
    <property type="protein sequence ID" value="ELR16947.1"/>
    <property type="molecule type" value="Genomic_DNA"/>
</dbReference>
<organism evidence="2 3">
    <name type="scientific">Acanthamoeba castellanii (strain ATCC 30010 / Neff)</name>
    <dbReference type="NCBI Taxonomy" id="1257118"/>
    <lineage>
        <taxon>Eukaryota</taxon>
        <taxon>Amoebozoa</taxon>
        <taxon>Discosea</taxon>
        <taxon>Longamoebia</taxon>
        <taxon>Centramoebida</taxon>
        <taxon>Acanthamoebidae</taxon>
        <taxon>Acanthamoeba</taxon>
    </lineage>
</organism>
<dbReference type="VEuPathDB" id="AmoebaDB:ACA1_127910"/>
<dbReference type="GeneID" id="14917679"/>
<dbReference type="Proteomes" id="UP000011083">
    <property type="component" value="Unassembled WGS sequence"/>
</dbReference>
<keyword evidence="3" id="KW-1185">Reference proteome</keyword>
<dbReference type="SUPFAM" id="SSF55729">
    <property type="entry name" value="Acyl-CoA N-acyltransferases (Nat)"/>
    <property type="match status" value="1"/>
</dbReference>
<dbReference type="CDD" id="cd04301">
    <property type="entry name" value="NAT_SF"/>
    <property type="match status" value="1"/>
</dbReference>
<dbReference type="Gene3D" id="3.40.630.30">
    <property type="match status" value="1"/>
</dbReference>
<evidence type="ECO:0000313" key="2">
    <source>
        <dbReference type="EMBL" id="ELR16947.1"/>
    </source>
</evidence>
<dbReference type="InterPro" id="IPR016181">
    <property type="entry name" value="Acyl_CoA_acyltransferase"/>
</dbReference>
<name>L8GVH5_ACACF</name>